<proteinExistence type="predicted"/>
<accession>A0A817B2A5</accession>
<sequence length="276" mass="31682">MYVCVWYICRHESYDNPANYLNISISSIQPLESSQINSSKHTLSLSLSLAMNVLGLPCCVNQRPTFRPKKRKHHPSGTNVSGLSISDHVVEKPFTATLVSYNLREAVKLPYGEDINQWLAIHTIDFYNQVNVLYATLKEFCTTTTCPIMNAGSLYEYRWADGIAIKKPITVSAPEYVGYLMNWIVTQIDNETIFPQTPEATFPPNFKDFVKVILKRLFRVYAHIYHCHFQNVVNLKEEAHLNTCFEHLVLFTSEYQLIDEAEMEPLKELVGEVLKP</sequence>
<dbReference type="Pfam" id="PF03637">
    <property type="entry name" value="Mob1_phocein"/>
    <property type="match status" value="1"/>
</dbReference>
<organism evidence="1">
    <name type="scientific">Brassica napus</name>
    <name type="common">Rape</name>
    <dbReference type="NCBI Taxonomy" id="3708"/>
    <lineage>
        <taxon>Eukaryota</taxon>
        <taxon>Viridiplantae</taxon>
        <taxon>Streptophyta</taxon>
        <taxon>Embryophyta</taxon>
        <taxon>Tracheophyta</taxon>
        <taxon>Spermatophyta</taxon>
        <taxon>Magnoliopsida</taxon>
        <taxon>eudicotyledons</taxon>
        <taxon>Gunneridae</taxon>
        <taxon>Pentapetalae</taxon>
        <taxon>rosids</taxon>
        <taxon>malvids</taxon>
        <taxon>Brassicales</taxon>
        <taxon>Brassicaceae</taxon>
        <taxon>Brassiceae</taxon>
        <taxon>Brassica</taxon>
    </lineage>
</organism>
<dbReference type="EMBL" id="HG994364">
    <property type="protein sequence ID" value="CAF2339465.1"/>
    <property type="molecule type" value="Genomic_DNA"/>
</dbReference>
<dbReference type="AlphaFoldDB" id="A0A817B2A5"/>
<dbReference type="Gene3D" id="1.20.140.30">
    <property type="entry name" value="MOB kinase activator"/>
    <property type="match status" value="1"/>
</dbReference>
<evidence type="ECO:0000313" key="1">
    <source>
        <dbReference type="EMBL" id="CAF2339465.1"/>
    </source>
</evidence>
<dbReference type="Proteomes" id="UP001295469">
    <property type="component" value="Chromosome A10"/>
</dbReference>
<name>A0A817B2A5_BRANA</name>
<dbReference type="PANTHER" id="PTHR22599">
    <property type="entry name" value="MPS ONE BINDER KINASE ACTIVATOR-LIKE MOB"/>
    <property type="match status" value="1"/>
</dbReference>
<dbReference type="InterPro" id="IPR036703">
    <property type="entry name" value="MOB_kinase_act_sf"/>
</dbReference>
<protein>
    <submittedName>
        <fullName evidence="1">(rape) hypothetical protein</fullName>
    </submittedName>
</protein>
<dbReference type="SMART" id="SM01388">
    <property type="entry name" value="Mob1_phocein"/>
    <property type="match status" value="1"/>
</dbReference>
<dbReference type="SUPFAM" id="SSF101152">
    <property type="entry name" value="Mob1/phocein"/>
    <property type="match status" value="1"/>
</dbReference>
<gene>
    <name evidence="1" type="ORF">DARMORV10_A10P19540.1</name>
</gene>
<dbReference type="InterPro" id="IPR005301">
    <property type="entry name" value="MOB_kinase_act_fam"/>
</dbReference>
<reference evidence="1" key="1">
    <citation type="submission" date="2021-01" db="EMBL/GenBank/DDBJ databases">
        <authorList>
            <consortium name="Genoscope - CEA"/>
            <person name="William W."/>
        </authorList>
    </citation>
    <scope>NUCLEOTIDE SEQUENCE</scope>
</reference>